<comment type="caution">
    <text evidence="10">The sequence shown here is derived from an EMBL/GenBank/DDBJ whole genome shotgun (WGS) entry which is preliminary data.</text>
</comment>
<dbReference type="PANTHER" id="PTHR43304:SF1">
    <property type="entry name" value="PAC DOMAIN-CONTAINING PROTEIN"/>
    <property type="match status" value="1"/>
</dbReference>
<dbReference type="SUPFAM" id="SSF55785">
    <property type="entry name" value="PYP-like sensor domain (PAS domain)"/>
    <property type="match status" value="2"/>
</dbReference>
<dbReference type="Gene3D" id="3.30.565.10">
    <property type="entry name" value="Histidine kinase-like ATPase, C-terminal domain"/>
    <property type="match status" value="1"/>
</dbReference>
<dbReference type="InterPro" id="IPR000700">
    <property type="entry name" value="PAS-assoc_C"/>
</dbReference>
<organism evidence="10 11">
    <name type="scientific">Pseudorhizobium tarimense</name>
    <dbReference type="NCBI Taxonomy" id="1079109"/>
    <lineage>
        <taxon>Bacteria</taxon>
        <taxon>Pseudomonadati</taxon>
        <taxon>Pseudomonadota</taxon>
        <taxon>Alphaproteobacteria</taxon>
        <taxon>Hyphomicrobiales</taxon>
        <taxon>Rhizobiaceae</taxon>
        <taxon>Rhizobium/Agrobacterium group</taxon>
        <taxon>Pseudorhizobium</taxon>
    </lineage>
</organism>
<evidence type="ECO:0000259" key="9">
    <source>
        <dbReference type="PROSITE" id="PS50113"/>
    </source>
</evidence>
<keyword evidence="11" id="KW-1185">Reference proteome</keyword>
<dbReference type="RefSeq" id="WP_354532498.1">
    <property type="nucleotide sequence ID" value="NZ_JBEPLJ010000045.1"/>
</dbReference>
<dbReference type="Gene3D" id="1.10.287.130">
    <property type="match status" value="1"/>
</dbReference>
<evidence type="ECO:0000256" key="5">
    <source>
        <dbReference type="ARBA" id="ARBA00022777"/>
    </source>
</evidence>
<dbReference type="PROSITE" id="PS50113">
    <property type="entry name" value="PAC"/>
    <property type="match status" value="1"/>
</dbReference>
<evidence type="ECO:0000259" key="7">
    <source>
        <dbReference type="PROSITE" id="PS50109"/>
    </source>
</evidence>
<dbReference type="Pfam" id="PF02518">
    <property type="entry name" value="HATPase_c"/>
    <property type="match status" value="1"/>
</dbReference>
<gene>
    <name evidence="10" type="ORF">ABID21_005050</name>
</gene>
<dbReference type="Gene3D" id="3.30.450.20">
    <property type="entry name" value="PAS domain"/>
    <property type="match status" value="2"/>
</dbReference>
<feature type="domain" description="PAC" evidence="9">
    <location>
        <begin position="191"/>
        <end position="243"/>
    </location>
</feature>
<dbReference type="Proteomes" id="UP001549031">
    <property type="component" value="Unassembled WGS sequence"/>
</dbReference>
<dbReference type="EC" id="2.7.13.3" evidence="2"/>
<dbReference type="InterPro" id="IPR035965">
    <property type="entry name" value="PAS-like_dom_sf"/>
</dbReference>
<dbReference type="SMART" id="SM00388">
    <property type="entry name" value="HisKA"/>
    <property type="match status" value="1"/>
</dbReference>
<evidence type="ECO:0000256" key="6">
    <source>
        <dbReference type="SAM" id="Coils"/>
    </source>
</evidence>
<dbReference type="Pfam" id="PF08447">
    <property type="entry name" value="PAS_3"/>
    <property type="match status" value="1"/>
</dbReference>
<comment type="catalytic activity">
    <reaction evidence="1">
        <text>ATP + protein L-histidine = ADP + protein N-phospho-L-histidine.</text>
        <dbReference type="EC" id="2.7.13.3"/>
    </reaction>
</comment>
<keyword evidence="3" id="KW-0597">Phosphoprotein</keyword>
<dbReference type="PANTHER" id="PTHR43304">
    <property type="entry name" value="PHYTOCHROME-LIKE PROTEIN CPH1"/>
    <property type="match status" value="1"/>
</dbReference>
<feature type="coiled-coil region" evidence="6">
    <location>
        <begin position="234"/>
        <end position="289"/>
    </location>
</feature>
<evidence type="ECO:0000313" key="11">
    <source>
        <dbReference type="Proteomes" id="UP001549031"/>
    </source>
</evidence>
<dbReference type="CDD" id="cd00130">
    <property type="entry name" value="PAS"/>
    <property type="match status" value="2"/>
</dbReference>
<evidence type="ECO:0000256" key="1">
    <source>
        <dbReference type="ARBA" id="ARBA00000085"/>
    </source>
</evidence>
<feature type="domain" description="PAS" evidence="8">
    <location>
        <begin position="1"/>
        <end position="61"/>
    </location>
</feature>
<evidence type="ECO:0000259" key="8">
    <source>
        <dbReference type="PROSITE" id="PS50112"/>
    </source>
</evidence>
<dbReference type="InterPro" id="IPR003594">
    <property type="entry name" value="HATPase_dom"/>
</dbReference>
<dbReference type="InterPro" id="IPR000014">
    <property type="entry name" value="PAS"/>
</dbReference>
<dbReference type="InterPro" id="IPR004358">
    <property type="entry name" value="Sig_transdc_His_kin-like_C"/>
</dbReference>
<dbReference type="InterPro" id="IPR013656">
    <property type="entry name" value="PAS_4"/>
</dbReference>
<protein>
    <recommendedName>
        <fullName evidence="2">histidine kinase</fullName>
        <ecNumber evidence="2">2.7.13.3</ecNumber>
    </recommendedName>
</protein>
<dbReference type="CDD" id="cd00082">
    <property type="entry name" value="HisKA"/>
    <property type="match status" value="1"/>
</dbReference>
<keyword evidence="4" id="KW-0808">Transferase</keyword>
<reference evidence="10 11" key="1">
    <citation type="submission" date="2024-06" db="EMBL/GenBank/DDBJ databases">
        <title>Genomic Encyclopedia of Type Strains, Phase IV (KMG-IV): sequencing the most valuable type-strain genomes for metagenomic binning, comparative biology and taxonomic classification.</title>
        <authorList>
            <person name="Goeker M."/>
        </authorList>
    </citation>
    <scope>NUCLEOTIDE SEQUENCE [LARGE SCALE GENOMIC DNA]</scope>
    <source>
        <strain evidence="10 11">DSM 105042</strain>
    </source>
</reference>
<dbReference type="InterPro" id="IPR005467">
    <property type="entry name" value="His_kinase_dom"/>
</dbReference>
<evidence type="ECO:0000256" key="3">
    <source>
        <dbReference type="ARBA" id="ARBA00022553"/>
    </source>
</evidence>
<dbReference type="InterPro" id="IPR003661">
    <property type="entry name" value="HisK_dim/P_dom"/>
</dbReference>
<evidence type="ECO:0000256" key="2">
    <source>
        <dbReference type="ARBA" id="ARBA00012438"/>
    </source>
</evidence>
<dbReference type="EMBL" id="JBEPLJ010000045">
    <property type="protein sequence ID" value="MET3588909.1"/>
    <property type="molecule type" value="Genomic_DNA"/>
</dbReference>
<sequence>MPHPVIVKDDQSKFIFLSDAACELIGVNCDEVYGRTDHDLLPKEEADAIRAMDVHILATGGEELFEEQITGRDGTGRTLVTHKRRIRWLLDGVEVDLIAAELKDVTELRTAERVLRESEEHHRSLIELHPQTPWIASADGEVIEVGSQWTKLSGNPVTEATGRGWIRSVHPDDRDRAERAWREAVRSGQPFDIEFRIRSANCGYRWYRSRAAPRVSENGAIVRWYGLLEDVHERQLALQALRQSEQKLREHRDQLEKLVELRTAEVQQKNAELDRLLQQEREANALQRRFVAMISHEFRTPLAIIDSAAQRLTRTKSAVTSEYLAEKSDQIKGAVARMVELMESILAAGRLQSGTIEITTTETSLSALVLECADKRQQISGTHCFHLDLDNLPDKLDLDPVAFDRVFANLFSNAVKYAPHAPDVYVRGWQENGVAIISVRDGGIGMDADDLPRLFQPYFRARSATGIAGTGIGLNIVKEIVEL</sequence>
<dbReference type="SUPFAM" id="SSF47384">
    <property type="entry name" value="Homodimeric domain of signal transducing histidine kinase"/>
    <property type="match status" value="1"/>
</dbReference>
<dbReference type="InterPro" id="IPR036890">
    <property type="entry name" value="HATPase_C_sf"/>
</dbReference>
<dbReference type="PROSITE" id="PS50109">
    <property type="entry name" value="HIS_KIN"/>
    <property type="match status" value="1"/>
</dbReference>
<keyword evidence="6" id="KW-0175">Coiled coil</keyword>
<dbReference type="InterPro" id="IPR036097">
    <property type="entry name" value="HisK_dim/P_sf"/>
</dbReference>
<dbReference type="SMART" id="SM00091">
    <property type="entry name" value="PAS"/>
    <property type="match status" value="2"/>
</dbReference>
<feature type="domain" description="Histidine kinase" evidence="7">
    <location>
        <begin position="293"/>
        <end position="483"/>
    </location>
</feature>
<evidence type="ECO:0000256" key="4">
    <source>
        <dbReference type="ARBA" id="ARBA00022679"/>
    </source>
</evidence>
<dbReference type="InterPro" id="IPR013655">
    <property type="entry name" value="PAS_fold_3"/>
</dbReference>
<dbReference type="NCBIfam" id="TIGR00229">
    <property type="entry name" value="sensory_box"/>
    <property type="match status" value="2"/>
</dbReference>
<accession>A0ABV2HEN0</accession>
<feature type="domain" description="PAS" evidence="8">
    <location>
        <begin position="118"/>
        <end position="188"/>
    </location>
</feature>
<dbReference type="PROSITE" id="PS50112">
    <property type="entry name" value="PAS"/>
    <property type="match status" value="2"/>
</dbReference>
<dbReference type="SMART" id="SM00387">
    <property type="entry name" value="HATPase_c"/>
    <property type="match status" value="1"/>
</dbReference>
<proteinExistence type="predicted"/>
<dbReference type="SUPFAM" id="SSF55874">
    <property type="entry name" value="ATPase domain of HSP90 chaperone/DNA topoisomerase II/histidine kinase"/>
    <property type="match status" value="1"/>
</dbReference>
<dbReference type="Pfam" id="PF08448">
    <property type="entry name" value="PAS_4"/>
    <property type="match status" value="1"/>
</dbReference>
<name>A0ABV2HEN0_9HYPH</name>
<evidence type="ECO:0000313" key="10">
    <source>
        <dbReference type="EMBL" id="MET3588909.1"/>
    </source>
</evidence>
<dbReference type="Pfam" id="PF00512">
    <property type="entry name" value="HisKA"/>
    <property type="match status" value="1"/>
</dbReference>
<keyword evidence="5" id="KW-0418">Kinase</keyword>
<dbReference type="InterPro" id="IPR052162">
    <property type="entry name" value="Sensor_kinase/Photoreceptor"/>
</dbReference>
<feature type="non-terminal residue" evidence="10">
    <location>
        <position position="483"/>
    </location>
</feature>
<dbReference type="PRINTS" id="PR00344">
    <property type="entry name" value="BCTRLSENSOR"/>
</dbReference>